<organism evidence="7 8">
    <name type="scientific">Abditibacterium utsteinense</name>
    <dbReference type="NCBI Taxonomy" id="1960156"/>
    <lineage>
        <taxon>Bacteria</taxon>
        <taxon>Pseudomonadati</taxon>
        <taxon>Abditibacteriota</taxon>
        <taxon>Abditibacteriia</taxon>
        <taxon>Abditibacteriales</taxon>
        <taxon>Abditibacteriaceae</taxon>
        <taxon>Abditibacterium</taxon>
    </lineage>
</organism>
<gene>
    <name evidence="7" type="ORF">B1R32_10280</name>
</gene>
<protein>
    <recommendedName>
        <fullName evidence="5">Pseudouridine synthase</fullName>
        <ecNumber evidence="5">5.4.99.-</ecNumber>
    </recommendedName>
</protein>
<dbReference type="InterPro" id="IPR036986">
    <property type="entry name" value="S4_RNA-bd_sf"/>
</dbReference>
<keyword evidence="4" id="KW-0694">RNA-binding</keyword>
<dbReference type="RefSeq" id="WP_105482380.1">
    <property type="nucleotide sequence ID" value="NZ_NIGF01000002.1"/>
</dbReference>
<dbReference type="SMART" id="SM00363">
    <property type="entry name" value="S4"/>
    <property type="match status" value="1"/>
</dbReference>
<dbReference type="Gene3D" id="3.30.2350.10">
    <property type="entry name" value="Pseudouridine synthase"/>
    <property type="match status" value="1"/>
</dbReference>
<dbReference type="InterPro" id="IPR050188">
    <property type="entry name" value="RluA_PseudoU_synthase"/>
</dbReference>
<proteinExistence type="inferred from homology"/>
<dbReference type="InterPro" id="IPR006145">
    <property type="entry name" value="PsdUridine_synth_RsuA/RluA"/>
</dbReference>
<dbReference type="GO" id="GO:0120159">
    <property type="term" value="F:rRNA pseudouridine synthase activity"/>
    <property type="evidence" value="ECO:0007669"/>
    <property type="project" value="UniProtKB-ARBA"/>
</dbReference>
<evidence type="ECO:0000256" key="1">
    <source>
        <dbReference type="ARBA" id="ARBA00010876"/>
    </source>
</evidence>
<keyword evidence="8" id="KW-1185">Reference proteome</keyword>
<sequence>MEIPVLQPSETQVGLRLDAFIAAHFGVSRSRAVKIIENVTLNGRPAKPKNTLHLGDTIEGADPALALEIEPEKYAAPLGEMPQILFEDDDLMVIRKPRGVTVHAGNGDTGITLVEILQSHGRVLSSVGPPERAGIVHRLDKDTSGAMIVCKTDAAHWKLAADFEARRITKTYQAIVNGIPSEKGRIEAPIARSLSNRTKMTISPSGRFATTEYEVERSWERFALLKINLLTGRTHQIRVHFAYINFPIAGDVVYSGYHRAVNNAPDDHSKLALEELKGQALHAAKIEFEHPITGQKMSFEAPAPPEIQRIITAFDQAKANADAIEALPKPRHFPFGHE</sequence>
<dbReference type="SUPFAM" id="SSF55174">
    <property type="entry name" value="Alpha-L RNA-binding motif"/>
    <property type="match status" value="1"/>
</dbReference>
<dbReference type="InterPro" id="IPR006224">
    <property type="entry name" value="PsdUridine_synth_RluA-like_CS"/>
</dbReference>
<dbReference type="InterPro" id="IPR006225">
    <property type="entry name" value="PsdUridine_synth_RluC/D"/>
</dbReference>
<comment type="function">
    <text evidence="5">Responsible for synthesis of pseudouridine from uracil.</text>
</comment>
<dbReference type="SUPFAM" id="SSF55120">
    <property type="entry name" value="Pseudouridine synthase"/>
    <property type="match status" value="1"/>
</dbReference>
<dbReference type="EMBL" id="NIGF01000002">
    <property type="protein sequence ID" value="PQV65073.1"/>
    <property type="molecule type" value="Genomic_DNA"/>
</dbReference>
<name>A0A2S8SWA0_9BACT</name>
<dbReference type="GO" id="GO:0003723">
    <property type="term" value="F:RNA binding"/>
    <property type="evidence" value="ECO:0007669"/>
    <property type="project" value="UniProtKB-KW"/>
</dbReference>
<evidence type="ECO:0000256" key="5">
    <source>
        <dbReference type="RuleBase" id="RU362028"/>
    </source>
</evidence>
<dbReference type="Pfam" id="PF00849">
    <property type="entry name" value="PseudoU_synth_2"/>
    <property type="match status" value="1"/>
</dbReference>
<evidence type="ECO:0000313" key="8">
    <source>
        <dbReference type="Proteomes" id="UP000237684"/>
    </source>
</evidence>
<evidence type="ECO:0000313" key="7">
    <source>
        <dbReference type="EMBL" id="PQV65073.1"/>
    </source>
</evidence>
<dbReference type="NCBIfam" id="TIGR00005">
    <property type="entry name" value="rluA_subfam"/>
    <property type="match status" value="1"/>
</dbReference>
<evidence type="ECO:0000256" key="3">
    <source>
        <dbReference type="PIRSR" id="PIRSR606225-1"/>
    </source>
</evidence>
<evidence type="ECO:0000256" key="2">
    <source>
        <dbReference type="ARBA" id="ARBA00023235"/>
    </source>
</evidence>
<feature type="domain" description="RNA-binding S4" evidence="6">
    <location>
        <begin position="15"/>
        <end position="75"/>
    </location>
</feature>
<dbReference type="InterPro" id="IPR020103">
    <property type="entry name" value="PsdUridine_synth_cat_dom_sf"/>
</dbReference>
<dbReference type="OrthoDB" id="9796412at2"/>
<comment type="similarity">
    <text evidence="1 5">Belongs to the pseudouridine synthase RluA family.</text>
</comment>
<dbReference type="InParanoid" id="A0A2S8SWA0"/>
<accession>A0A2S8SWA0</accession>
<dbReference type="FunCoup" id="A0A2S8SWA0">
    <property type="interactions" value="490"/>
</dbReference>
<dbReference type="PANTHER" id="PTHR21600:SF44">
    <property type="entry name" value="RIBOSOMAL LARGE SUBUNIT PSEUDOURIDINE SYNTHASE D"/>
    <property type="match status" value="1"/>
</dbReference>
<dbReference type="Pfam" id="PF01479">
    <property type="entry name" value="S4"/>
    <property type="match status" value="1"/>
</dbReference>
<comment type="catalytic activity">
    <reaction evidence="5">
        <text>a uridine in RNA = a pseudouridine in RNA</text>
        <dbReference type="Rhea" id="RHEA:48348"/>
        <dbReference type="Rhea" id="RHEA-COMP:12068"/>
        <dbReference type="Rhea" id="RHEA-COMP:12069"/>
        <dbReference type="ChEBI" id="CHEBI:65314"/>
        <dbReference type="ChEBI" id="CHEBI:65315"/>
    </reaction>
</comment>
<dbReference type="Proteomes" id="UP000237684">
    <property type="component" value="Unassembled WGS sequence"/>
</dbReference>
<dbReference type="PROSITE" id="PS50889">
    <property type="entry name" value="S4"/>
    <property type="match status" value="1"/>
</dbReference>
<dbReference type="PROSITE" id="PS01129">
    <property type="entry name" value="PSI_RLU"/>
    <property type="match status" value="1"/>
</dbReference>
<dbReference type="GO" id="GO:0000455">
    <property type="term" value="P:enzyme-directed rRNA pseudouridine synthesis"/>
    <property type="evidence" value="ECO:0007669"/>
    <property type="project" value="TreeGrafter"/>
</dbReference>
<evidence type="ECO:0000256" key="4">
    <source>
        <dbReference type="PROSITE-ProRule" id="PRU00182"/>
    </source>
</evidence>
<dbReference type="Gene3D" id="3.10.290.10">
    <property type="entry name" value="RNA-binding S4 domain"/>
    <property type="match status" value="1"/>
</dbReference>
<evidence type="ECO:0000259" key="6">
    <source>
        <dbReference type="SMART" id="SM00363"/>
    </source>
</evidence>
<dbReference type="PANTHER" id="PTHR21600">
    <property type="entry name" value="MITOCHONDRIAL RNA PSEUDOURIDINE SYNTHASE"/>
    <property type="match status" value="1"/>
</dbReference>
<dbReference type="CDD" id="cd02869">
    <property type="entry name" value="PseudoU_synth_RluA_like"/>
    <property type="match status" value="1"/>
</dbReference>
<reference evidence="7 8" key="1">
    <citation type="journal article" date="2018" name="Syst. Appl. Microbiol.">
        <title>Abditibacterium utsteinense sp. nov., the first cultivated member of candidate phylum FBP, isolated from ice-free Antarctic soil samples.</title>
        <authorList>
            <person name="Tahon G."/>
            <person name="Tytgat B."/>
            <person name="Lebbe L."/>
            <person name="Carlier A."/>
            <person name="Willems A."/>
        </authorList>
    </citation>
    <scope>NUCLEOTIDE SEQUENCE [LARGE SCALE GENOMIC DNA]</scope>
    <source>
        <strain evidence="7 8">LMG 29911</strain>
    </source>
</reference>
<dbReference type="EC" id="5.4.99.-" evidence="5"/>
<dbReference type="AlphaFoldDB" id="A0A2S8SWA0"/>
<feature type="active site" evidence="3">
    <location>
        <position position="140"/>
    </location>
</feature>
<keyword evidence="2 5" id="KW-0413">Isomerase</keyword>
<dbReference type="InterPro" id="IPR002942">
    <property type="entry name" value="S4_RNA-bd"/>
</dbReference>
<comment type="caution">
    <text evidence="7">The sequence shown here is derived from an EMBL/GenBank/DDBJ whole genome shotgun (WGS) entry which is preliminary data.</text>
</comment>